<protein>
    <recommendedName>
        <fullName evidence="3">Sulfotransferase family protein</fullName>
    </recommendedName>
</protein>
<proteinExistence type="predicted"/>
<dbReference type="Proteomes" id="UP000198893">
    <property type="component" value="Unassembled WGS sequence"/>
</dbReference>
<dbReference type="OrthoDB" id="6217368at2"/>
<evidence type="ECO:0008006" key="3">
    <source>
        <dbReference type="Google" id="ProtNLM"/>
    </source>
</evidence>
<organism evidence="1 2">
    <name type="scientific">Salinihabitans flavidus</name>
    <dbReference type="NCBI Taxonomy" id="569882"/>
    <lineage>
        <taxon>Bacteria</taxon>
        <taxon>Pseudomonadati</taxon>
        <taxon>Pseudomonadota</taxon>
        <taxon>Alphaproteobacteria</taxon>
        <taxon>Rhodobacterales</taxon>
        <taxon>Roseobacteraceae</taxon>
        <taxon>Salinihabitans</taxon>
    </lineage>
</organism>
<dbReference type="Gene3D" id="3.40.50.300">
    <property type="entry name" value="P-loop containing nucleotide triphosphate hydrolases"/>
    <property type="match status" value="1"/>
</dbReference>
<dbReference type="STRING" id="569882.SAMN04490248_12416"/>
<sequence length="404" mass="44435">MRDITCILHIGAPKCGSSALQSALSAQPDLSDETGQKYRYTVYRADVGQGRVLSGRSLRLAARTSPYGYASWPNIPGKETPGAFWAAMRRTVADGHRRGYVPILSNEGWIAHAEAFAAHFPDASERRIEVIAFVRPPLEWLNAAYWQWGVWSGLSFDVWLSRPAIRYRLGEQLEAWSRVPGVRLRVQTAKQDVTGAFAGQFGLALESGQAKNASAPPALIGFLLRNRRFRPTAHDSAVEFVFQRWCRVTTAHGLWGFKPRQVQRIRADLRADVDRLLAAVSPVDAEALLTDPRWYREAAYHDRITAPTPALDDPEALAELDAALRDGLEACAAAAGTALPALPSWPAASASLEEWDAVVARTLEALLDADRAYRLGRLSTSRLGRWLSAKLSSGPSARSLQKKA</sequence>
<dbReference type="RefSeq" id="WP_093119927.1">
    <property type="nucleotide sequence ID" value="NZ_FODS01000024.1"/>
</dbReference>
<name>A0A1H8V118_9RHOB</name>
<dbReference type="SUPFAM" id="SSF52540">
    <property type="entry name" value="P-loop containing nucleoside triphosphate hydrolases"/>
    <property type="match status" value="1"/>
</dbReference>
<reference evidence="1 2" key="1">
    <citation type="submission" date="2016-10" db="EMBL/GenBank/DDBJ databases">
        <authorList>
            <person name="de Groot N.N."/>
        </authorList>
    </citation>
    <scope>NUCLEOTIDE SEQUENCE [LARGE SCALE GENOMIC DNA]</scope>
    <source>
        <strain evidence="1 2">DSM 27842</strain>
    </source>
</reference>
<dbReference type="EMBL" id="FODS01000024">
    <property type="protein sequence ID" value="SEP09091.1"/>
    <property type="molecule type" value="Genomic_DNA"/>
</dbReference>
<dbReference type="AlphaFoldDB" id="A0A1H8V118"/>
<gene>
    <name evidence="1" type="ORF">SAMN04490248_12416</name>
</gene>
<dbReference type="InterPro" id="IPR027417">
    <property type="entry name" value="P-loop_NTPase"/>
</dbReference>
<evidence type="ECO:0000313" key="1">
    <source>
        <dbReference type="EMBL" id="SEP09091.1"/>
    </source>
</evidence>
<keyword evidence="2" id="KW-1185">Reference proteome</keyword>
<evidence type="ECO:0000313" key="2">
    <source>
        <dbReference type="Proteomes" id="UP000198893"/>
    </source>
</evidence>
<accession>A0A1H8V118</accession>